<keyword evidence="1" id="KW-0812">Transmembrane</keyword>
<keyword evidence="1" id="KW-1133">Transmembrane helix</keyword>
<evidence type="ECO:0000313" key="3">
    <source>
        <dbReference type="Proteomes" id="UP000219669"/>
    </source>
</evidence>
<dbReference type="Proteomes" id="UP000219669">
    <property type="component" value="Unassembled WGS sequence"/>
</dbReference>
<feature type="transmembrane region" description="Helical" evidence="1">
    <location>
        <begin position="101"/>
        <end position="119"/>
    </location>
</feature>
<feature type="transmembrane region" description="Helical" evidence="1">
    <location>
        <begin position="140"/>
        <end position="170"/>
    </location>
</feature>
<proteinExistence type="predicted"/>
<dbReference type="RefSeq" id="WP_097113487.1">
    <property type="nucleotide sequence ID" value="NZ_CP083931.1"/>
</dbReference>
<dbReference type="EMBL" id="OCNF01000002">
    <property type="protein sequence ID" value="SOD65728.1"/>
    <property type="molecule type" value="Genomic_DNA"/>
</dbReference>
<accession>A0A286E478</accession>
<organism evidence="2 3">
    <name type="scientific">Alysiella filiformis DSM 16848</name>
    <dbReference type="NCBI Taxonomy" id="1120981"/>
    <lineage>
        <taxon>Bacteria</taxon>
        <taxon>Pseudomonadati</taxon>
        <taxon>Pseudomonadota</taxon>
        <taxon>Betaproteobacteria</taxon>
        <taxon>Neisseriales</taxon>
        <taxon>Neisseriaceae</taxon>
        <taxon>Alysiella</taxon>
    </lineage>
</organism>
<gene>
    <name evidence="2" type="ORF">SAMN02746062_00401</name>
</gene>
<evidence type="ECO:0000256" key="1">
    <source>
        <dbReference type="SAM" id="Phobius"/>
    </source>
</evidence>
<keyword evidence="1" id="KW-0472">Membrane</keyword>
<keyword evidence="3" id="KW-1185">Reference proteome</keyword>
<sequence>MINLYQILNVPPYANKGQIQTMLQHYQNSANPDPKVIKAVQDWLLVDDVRARYDERLRQAQPDFFQAAAPAHRTPTPISHDDEPEDVALAESPMLWNPKAASIWAFFLSPVLGSWLYALNYRELGDEAEAQKHMKVVWGLLVLYVVFMLITILTGFNFPLIISLLIWFAWYFGIAQQHINEIQNEFGDDYERRPWLKPIGLTVLAYVGYFVLYMILAFLAMIAGVIHPSMLN</sequence>
<feature type="transmembrane region" description="Helical" evidence="1">
    <location>
        <begin position="203"/>
        <end position="226"/>
    </location>
</feature>
<dbReference type="OrthoDB" id="8614008at2"/>
<protein>
    <submittedName>
        <fullName evidence="2">Uncharacterized protein</fullName>
    </submittedName>
</protein>
<name>A0A286E478_9NEIS</name>
<reference evidence="2 3" key="1">
    <citation type="submission" date="2017-09" db="EMBL/GenBank/DDBJ databases">
        <authorList>
            <person name="Ehlers B."/>
            <person name="Leendertz F.H."/>
        </authorList>
    </citation>
    <scope>NUCLEOTIDE SEQUENCE [LARGE SCALE GENOMIC DNA]</scope>
    <source>
        <strain evidence="2 3">DSM 16848</strain>
    </source>
</reference>
<dbReference type="AlphaFoldDB" id="A0A286E478"/>
<evidence type="ECO:0000313" key="2">
    <source>
        <dbReference type="EMBL" id="SOD65728.1"/>
    </source>
</evidence>